<organism evidence="2 3">
    <name type="scientific">Sphingomonas chungangi</name>
    <dbReference type="NCBI Taxonomy" id="2683589"/>
    <lineage>
        <taxon>Bacteria</taxon>
        <taxon>Pseudomonadati</taxon>
        <taxon>Pseudomonadota</taxon>
        <taxon>Alphaproteobacteria</taxon>
        <taxon>Sphingomonadales</taxon>
        <taxon>Sphingomonadaceae</taxon>
        <taxon>Sphingomonas</taxon>
    </lineage>
</organism>
<dbReference type="PANTHER" id="PTHR38593:SF1">
    <property type="entry name" value="BLR2558 PROTEIN"/>
    <property type="match status" value="1"/>
</dbReference>
<dbReference type="InterPro" id="IPR025419">
    <property type="entry name" value="DUF4142"/>
</dbReference>
<dbReference type="Proteomes" id="UP000570166">
    <property type="component" value="Unassembled WGS sequence"/>
</dbReference>
<dbReference type="RefSeq" id="WP_160365842.1">
    <property type="nucleotide sequence ID" value="NZ_JACEIB010000006.1"/>
</dbReference>
<sequence>MRRLAPAATIVAAAILSTAGIAQQQGSRQTRDFVQAAAQTDTFEIMEATTALAQSQDQETRSFAQAMIQAHQQTSAALRQAVAKAGLDQPKPGLSGDQSMFLAALQSQRGPDFDRTYRKQQMLAHHAALAVMQGYARSGNDPIIRQVAAAMVPIVSSHLVMLEQPGTDENTPQ</sequence>
<keyword evidence="3" id="KW-1185">Reference proteome</keyword>
<dbReference type="Pfam" id="PF13628">
    <property type="entry name" value="DUF4142"/>
    <property type="match status" value="1"/>
</dbReference>
<dbReference type="Gene3D" id="1.20.1260.10">
    <property type="match status" value="1"/>
</dbReference>
<gene>
    <name evidence="2" type="ORF">HZF05_09605</name>
</gene>
<comment type="caution">
    <text evidence="2">The sequence shown here is derived from an EMBL/GenBank/DDBJ whole genome shotgun (WGS) entry which is preliminary data.</text>
</comment>
<evidence type="ECO:0000259" key="1">
    <source>
        <dbReference type="Pfam" id="PF13628"/>
    </source>
</evidence>
<dbReference type="InterPro" id="IPR012347">
    <property type="entry name" value="Ferritin-like"/>
</dbReference>
<name>A0A838L4C5_9SPHN</name>
<reference evidence="2 3" key="1">
    <citation type="submission" date="2020-07" db="EMBL/GenBank/DDBJ databases">
        <authorList>
            <person name="Sun Q."/>
        </authorList>
    </citation>
    <scope>NUCLEOTIDE SEQUENCE [LARGE SCALE GENOMIC DNA]</scope>
    <source>
        <strain evidence="2 3">CGMCC 1.13654</strain>
    </source>
</reference>
<proteinExistence type="predicted"/>
<accession>A0A838L4C5</accession>
<protein>
    <submittedName>
        <fullName evidence="2">DUF4142 domain-containing protein</fullName>
    </submittedName>
</protein>
<dbReference type="AlphaFoldDB" id="A0A838L4C5"/>
<evidence type="ECO:0000313" key="2">
    <source>
        <dbReference type="EMBL" id="MBA2934353.1"/>
    </source>
</evidence>
<dbReference type="PANTHER" id="PTHR38593">
    <property type="entry name" value="BLR2558 PROTEIN"/>
    <property type="match status" value="1"/>
</dbReference>
<feature type="domain" description="DUF4142" evidence="1">
    <location>
        <begin position="29"/>
        <end position="163"/>
    </location>
</feature>
<evidence type="ECO:0000313" key="3">
    <source>
        <dbReference type="Proteomes" id="UP000570166"/>
    </source>
</evidence>
<dbReference type="EMBL" id="JACEIB010000006">
    <property type="protein sequence ID" value="MBA2934353.1"/>
    <property type="molecule type" value="Genomic_DNA"/>
</dbReference>